<proteinExistence type="predicted"/>
<dbReference type="SUPFAM" id="SSF53383">
    <property type="entry name" value="PLP-dependent transferases"/>
    <property type="match status" value="1"/>
</dbReference>
<protein>
    <submittedName>
        <fullName evidence="2">Cysteine desulfurase</fullName>
    </submittedName>
</protein>
<dbReference type="Proteomes" id="UP000029548">
    <property type="component" value="Unassembled WGS sequence"/>
</dbReference>
<dbReference type="InterPro" id="IPR000192">
    <property type="entry name" value="Aminotrans_V_dom"/>
</dbReference>
<dbReference type="PANTHER" id="PTHR43586">
    <property type="entry name" value="CYSTEINE DESULFURASE"/>
    <property type="match status" value="1"/>
</dbReference>
<evidence type="ECO:0000313" key="3">
    <source>
        <dbReference type="Proteomes" id="UP000029548"/>
    </source>
</evidence>
<feature type="domain" description="Aminotransferase class V" evidence="1">
    <location>
        <begin position="28"/>
        <end position="228"/>
    </location>
</feature>
<dbReference type="RefSeq" id="WP_035122198.1">
    <property type="nucleotide sequence ID" value="NZ_JRNE01000052.1"/>
</dbReference>
<dbReference type="Gene3D" id="3.40.640.10">
    <property type="entry name" value="Type I PLP-dependent aspartate aminotransferase-like (Major domain)"/>
    <property type="match status" value="1"/>
</dbReference>
<organism evidence="2 3">
    <name type="scientific">Corynebacterium freneyi DNF00450</name>
    <dbReference type="NCBI Taxonomy" id="1287475"/>
    <lineage>
        <taxon>Bacteria</taxon>
        <taxon>Bacillati</taxon>
        <taxon>Actinomycetota</taxon>
        <taxon>Actinomycetes</taxon>
        <taxon>Mycobacteriales</taxon>
        <taxon>Corynebacteriaceae</taxon>
        <taxon>Corynebacterium</taxon>
    </lineage>
</organism>
<reference evidence="2 3" key="1">
    <citation type="submission" date="2014-07" db="EMBL/GenBank/DDBJ databases">
        <authorList>
            <person name="McCorrison J."/>
            <person name="Sanka R."/>
            <person name="Torralba M."/>
            <person name="Gillis M."/>
            <person name="Haft D.H."/>
            <person name="Methe B."/>
            <person name="Sutton G."/>
            <person name="Nelson K.E."/>
        </authorList>
    </citation>
    <scope>NUCLEOTIDE SEQUENCE [LARGE SCALE GENOMIC DNA]</scope>
    <source>
        <strain evidence="2 3">DNF00450</strain>
    </source>
</reference>
<evidence type="ECO:0000259" key="1">
    <source>
        <dbReference type="Pfam" id="PF00266"/>
    </source>
</evidence>
<dbReference type="Gene3D" id="3.90.1150.10">
    <property type="entry name" value="Aspartate Aminotransferase, domain 1"/>
    <property type="match status" value="1"/>
</dbReference>
<dbReference type="eggNOG" id="COG0520">
    <property type="taxonomic scope" value="Bacteria"/>
</dbReference>
<comment type="caution">
    <text evidence="2">The sequence shown here is derived from an EMBL/GenBank/DDBJ whole genome shotgun (WGS) entry which is preliminary data.</text>
</comment>
<gene>
    <name evidence="2" type="ORF">HMPREF1650_06955</name>
</gene>
<name>A0A095Y2G5_9CORY</name>
<dbReference type="AlphaFoldDB" id="A0A095Y2G5"/>
<dbReference type="PANTHER" id="PTHR43586:SF21">
    <property type="entry name" value="PYRIDOXAL PHOSPHATE (PLP)-DEPENDENT ASPARTATE AMINOTRANSFERASE SUPERFAMILY"/>
    <property type="match status" value="1"/>
</dbReference>
<dbReference type="EMBL" id="JRNE01000052">
    <property type="protein sequence ID" value="KGF16635.1"/>
    <property type="molecule type" value="Genomic_DNA"/>
</dbReference>
<sequence length="422" mass="44644">MAFDVPTTRGYYSSLSDGWTYLNGGERAQIPERVLSTMTTAFRAAPKSLPGEAATGTHSRGQEAGITAGHQFAAMARRAFADVAGGRVEGVVLGPSREALVHVLLQAMGRRLSLGTGIVLARTGDPVSQVPFRRAADMFGARVRYAEADLSTGAVPAWQFEDLVNADTRLVVVPAADPYIGAVAPVAEISRIAHAQSRAKVFVDASAYAPYRVVDMHRMGADIVLLDASAWGGPEVSALVFRDPSLLDRLMSMSLVPDARGRRRLEVTPVAPSLLGGVSESVRHLADLDPTARGTRRHRIETSMPQVGRYLTTLTSRLVDALGNLDQVHIVGIDGEASDEPGAADIDRIPRVSFIVAGVPAATVVRRLLDNHLVTSVVKPGGSALLEAMGVMEAGGAVTVGLQPFNTPHDVDQLVRAVASLG</sequence>
<dbReference type="InterPro" id="IPR015424">
    <property type="entry name" value="PyrdxlP-dep_Trfase"/>
</dbReference>
<dbReference type="Pfam" id="PF00266">
    <property type="entry name" value="Aminotran_5"/>
    <property type="match status" value="1"/>
</dbReference>
<accession>A0A095Y2G5</accession>
<evidence type="ECO:0000313" key="2">
    <source>
        <dbReference type="EMBL" id="KGF16635.1"/>
    </source>
</evidence>
<dbReference type="InterPro" id="IPR015422">
    <property type="entry name" value="PyrdxlP-dep_Trfase_small"/>
</dbReference>
<dbReference type="InterPro" id="IPR015421">
    <property type="entry name" value="PyrdxlP-dep_Trfase_major"/>
</dbReference>